<reference evidence="3" key="1">
    <citation type="journal article" date="2008" name="Nat. Genet.">
        <title>The Pristionchus pacificus genome provides a unique perspective on nematode lifestyle and parasitism.</title>
        <authorList>
            <person name="Dieterich C."/>
            <person name="Clifton S.W."/>
            <person name="Schuster L.N."/>
            <person name="Chinwalla A."/>
            <person name="Delehaunty K."/>
            <person name="Dinkelacker I."/>
            <person name="Fulton L."/>
            <person name="Fulton R."/>
            <person name="Godfrey J."/>
            <person name="Minx P."/>
            <person name="Mitreva M."/>
            <person name="Roeseler W."/>
            <person name="Tian H."/>
            <person name="Witte H."/>
            <person name="Yang S.P."/>
            <person name="Wilson R.K."/>
            <person name="Sommer R.J."/>
        </authorList>
    </citation>
    <scope>NUCLEOTIDE SEQUENCE [LARGE SCALE GENOMIC DNA]</scope>
    <source>
        <strain evidence="3">PS312</strain>
    </source>
</reference>
<dbReference type="EnsemblMetazoa" id="PPA18841.1">
    <property type="protein sequence ID" value="PPA18841.1"/>
    <property type="gene ID" value="WBGene00108395"/>
</dbReference>
<sequence>MEYLCHDINLDQEIMDDDEMDFAPPQDNDEMMDADEDTGDGMEIDGANNENDDQNKENEEGEVDENNNMEMEPSTKKRKYSDDDKEECEFEQENRDYENLDMFAKFVTEANHSPLVWEICSYLKHLYFSSDKLNMISLVNKAAARFVQIGRETALKKPVQLIVGCDRIARKKTGNWHMRIKSPLNMATIQAAFPLPLKIRSTSIKDDGKKVTILISSYKKSKTMVTIAAYPLLDFPMMPFLWNPDGYCIVISFTR</sequence>
<feature type="compositionally biased region" description="Acidic residues" evidence="1">
    <location>
        <begin position="13"/>
        <end position="43"/>
    </location>
</feature>
<gene>
    <name evidence="2" type="primary">WBGene00108395</name>
</gene>
<protein>
    <submittedName>
        <fullName evidence="2">Uncharacterized protein</fullName>
    </submittedName>
</protein>
<evidence type="ECO:0000256" key="1">
    <source>
        <dbReference type="SAM" id="MobiDB-lite"/>
    </source>
</evidence>
<feature type="region of interest" description="Disordered" evidence="1">
    <location>
        <begin position="1"/>
        <end position="93"/>
    </location>
</feature>
<proteinExistence type="predicted"/>
<keyword evidence="3" id="KW-1185">Reference proteome</keyword>
<evidence type="ECO:0000313" key="3">
    <source>
        <dbReference type="Proteomes" id="UP000005239"/>
    </source>
</evidence>
<name>A0A2A6D150_PRIPA</name>
<organism evidence="2 3">
    <name type="scientific">Pristionchus pacificus</name>
    <name type="common">Parasitic nematode worm</name>
    <dbReference type="NCBI Taxonomy" id="54126"/>
    <lineage>
        <taxon>Eukaryota</taxon>
        <taxon>Metazoa</taxon>
        <taxon>Ecdysozoa</taxon>
        <taxon>Nematoda</taxon>
        <taxon>Chromadorea</taxon>
        <taxon>Rhabditida</taxon>
        <taxon>Rhabditina</taxon>
        <taxon>Diplogasteromorpha</taxon>
        <taxon>Diplogasteroidea</taxon>
        <taxon>Neodiplogasteridae</taxon>
        <taxon>Pristionchus</taxon>
    </lineage>
</organism>
<accession>A0A8R1YHU3</accession>
<accession>A0A2A6D150</accession>
<evidence type="ECO:0000313" key="2">
    <source>
        <dbReference type="EnsemblMetazoa" id="PPA18841.1"/>
    </source>
</evidence>
<dbReference type="AlphaFoldDB" id="A0A2A6D150"/>
<dbReference type="Proteomes" id="UP000005239">
    <property type="component" value="Unassembled WGS sequence"/>
</dbReference>
<reference evidence="2" key="2">
    <citation type="submission" date="2022-06" db="UniProtKB">
        <authorList>
            <consortium name="EnsemblMetazoa"/>
        </authorList>
    </citation>
    <scope>IDENTIFICATION</scope>
    <source>
        <strain evidence="2">PS312</strain>
    </source>
</reference>